<dbReference type="Proteomes" id="UP000275267">
    <property type="component" value="Unassembled WGS sequence"/>
</dbReference>
<dbReference type="EMBL" id="PQIB02000017">
    <property type="protein sequence ID" value="RLM58606.1"/>
    <property type="molecule type" value="Genomic_DNA"/>
</dbReference>
<name>A0A3L6PIA1_PANMI</name>
<keyword evidence="3" id="KW-1185">Reference proteome</keyword>
<evidence type="ECO:0000313" key="2">
    <source>
        <dbReference type="EMBL" id="RLM58606.1"/>
    </source>
</evidence>
<feature type="compositionally biased region" description="Low complexity" evidence="1">
    <location>
        <begin position="159"/>
        <end position="174"/>
    </location>
</feature>
<feature type="compositionally biased region" description="Basic residues" evidence="1">
    <location>
        <begin position="94"/>
        <end position="108"/>
    </location>
</feature>
<feature type="region of interest" description="Disordered" evidence="1">
    <location>
        <begin position="186"/>
        <end position="222"/>
    </location>
</feature>
<dbReference type="AlphaFoldDB" id="A0A3L6PIA1"/>
<organism evidence="2 3">
    <name type="scientific">Panicum miliaceum</name>
    <name type="common">Proso millet</name>
    <name type="synonym">Broomcorn millet</name>
    <dbReference type="NCBI Taxonomy" id="4540"/>
    <lineage>
        <taxon>Eukaryota</taxon>
        <taxon>Viridiplantae</taxon>
        <taxon>Streptophyta</taxon>
        <taxon>Embryophyta</taxon>
        <taxon>Tracheophyta</taxon>
        <taxon>Spermatophyta</taxon>
        <taxon>Magnoliopsida</taxon>
        <taxon>Liliopsida</taxon>
        <taxon>Poales</taxon>
        <taxon>Poaceae</taxon>
        <taxon>PACMAD clade</taxon>
        <taxon>Panicoideae</taxon>
        <taxon>Panicodae</taxon>
        <taxon>Paniceae</taxon>
        <taxon>Panicinae</taxon>
        <taxon>Panicum</taxon>
        <taxon>Panicum sect. Panicum</taxon>
    </lineage>
</organism>
<evidence type="ECO:0000256" key="1">
    <source>
        <dbReference type="SAM" id="MobiDB-lite"/>
    </source>
</evidence>
<feature type="compositionally biased region" description="Basic residues" evidence="1">
    <location>
        <begin position="145"/>
        <end position="158"/>
    </location>
</feature>
<sequence length="336" mass="35843">MLAHLLLAFHARPCLRDTAARARRSRLRDTTAHACRSLASASAAPPRPRPLVGTKLADDGRSRGFLAPTLPNGSEGLLQRSCTGGERRSCGSRARGKERQRRNCRRGRAQAPPGRTGRDREGAAPGWPHAGSGHGRGAAATWPRASKKPRRQPGRGRRAAAPPGGPPATSGGAAELAAGQKPLRVAGRGQGAAAAAEPDVGKERPRGRGAAPGRDGQRLGRDSWTAAGGFLAGRVRRRMGKVGEHLGRVGVGAGGGWSRGPTGETSHLRVRWSGDRTRERWQTSVIFWHCEGQKVISLTRICWKQPRSSFQDFKNPKSGLLEFGAEPGLFGSPHRF</sequence>
<gene>
    <name evidence="2" type="ORF">C2845_PM18G07540</name>
</gene>
<proteinExistence type="predicted"/>
<comment type="caution">
    <text evidence="2">The sequence shown here is derived from an EMBL/GenBank/DDBJ whole genome shotgun (WGS) entry which is preliminary data.</text>
</comment>
<reference evidence="3" key="1">
    <citation type="journal article" date="2019" name="Nat. Commun.">
        <title>The genome of broomcorn millet.</title>
        <authorList>
            <person name="Zou C."/>
            <person name="Miki D."/>
            <person name="Li D."/>
            <person name="Tang Q."/>
            <person name="Xiao L."/>
            <person name="Rajput S."/>
            <person name="Deng P."/>
            <person name="Jia W."/>
            <person name="Huang R."/>
            <person name="Zhang M."/>
            <person name="Sun Y."/>
            <person name="Hu J."/>
            <person name="Fu X."/>
            <person name="Schnable P.S."/>
            <person name="Li F."/>
            <person name="Zhang H."/>
            <person name="Feng B."/>
            <person name="Zhu X."/>
            <person name="Liu R."/>
            <person name="Schnable J.C."/>
            <person name="Zhu J.-K."/>
            <person name="Zhang H."/>
        </authorList>
    </citation>
    <scope>NUCLEOTIDE SEQUENCE [LARGE SCALE GENOMIC DNA]</scope>
</reference>
<accession>A0A3L6PIA1</accession>
<protein>
    <submittedName>
        <fullName evidence="2">Uncharacterized protein</fullName>
    </submittedName>
</protein>
<feature type="region of interest" description="Disordered" evidence="1">
    <location>
        <begin position="37"/>
        <end position="174"/>
    </location>
</feature>
<evidence type="ECO:0000313" key="3">
    <source>
        <dbReference type="Proteomes" id="UP000275267"/>
    </source>
</evidence>